<reference evidence="11 12" key="1">
    <citation type="submission" date="2021-05" db="EMBL/GenBank/DDBJ databases">
        <title>Genome Assembly of Synthetic Allotetraploid Brassica napus Reveals Homoeologous Exchanges between Subgenomes.</title>
        <authorList>
            <person name="Davis J.T."/>
        </authorList>
    </citation>
    <scope>NUCLEOTIDE SEQUENCE [LARGE SCALE GENOMIC DNA]</scope>
    <source>
        <strain evidence="12">cv. Da-Ae</strain>
        <tissue evidence="11">Seedling</tissue>
    </source>
</reference>
<evidence type="ECO:0000256" key="6">
    <source>
        <dbReference type="ARBA" id="ARBA00023002"/>
    </source>
</evidence>
<dbReference type="InterPro" id="IPR008927">
    <property type="entry name" value="6-PGluconate_DH-like_C_sf"/>
</dbReference>
<dbReference type="SUPFAM" id="SSF53448">
    <property type="entry name" value="Nucleotide-diphospho-sugar transferases"/>
    <property type="match status" value="1"/>
</dbReference>
<dbReference type="SUPFAM" id="SSF51735">
    <property type="entry name" value="NAD(P)-binding Rossmann-fold domains"/>
    <property type="match status" value="1"/>
</dbReference>
<dbReference type="Pfam" id="PF03720">
    <property type="entry name" value="UDPG_MGDP_dh_C"/>
    <property type="match status" value="1"/>
</dbReference>
<evidence type="ECO:0000259" key="10">
    <source>
        <dbReference type="SMART" id="SM00984"/>
    </source>
</evidence>
<dbReference type="InterPro" id="IPR017476">
    <property type="entry name" value="UDP-Glc/GDP-Man"/>
</dbReference>
<dbReference type="Pfam" id="PF03721">
    <property type="entry name" value="UDPG_MGDP_dh_N"/>
    <property type="match status" value="1"/>
</dbReference>
<dbReference type="InterPro" id="IPR036220">
    <property type="entry name" value="UDP-Glc/GDP-Man_DH_C_sf"/>
</dbReference>
<dbReference type="InterPro" id="IPR029044">
    <property type="entry name" value="Nucleotide-diphossugar_trans"/>
</dbReference>
<organism evidence="11 12">
    <name type="scientific">Brassica napus</name>
    <name type="common">Rape</name>
    <dbReference type="NCBI Taxonomy" id="3708"/>
    <lineage>
        <taxon>Eukaryota</taxon>
        <taxon>Viridiplantae</taxon>
        <taxon>Streptophyta</taxon>
        <taxon>Embryophyta</taxon>
        <taxon>Tracheophyta</taxon>
        <taxon>Spermatophyta</taxon>
        <taxon>Magnoliopsida</taxon>
        <taxon>eudicotyledons</taxon>
        <taxon>Gunneridae</taxon>
        <taxon>Pentapetalae</taxon>
        <taxon>rosids</taxon>
        <taxon>malvids</taxon>
        <taxon>Brassicales</taxon>
        <taxon>Brassicaceae</taxon>
        <taxon>Brassiceae</taxon>
        <taxon>Brassica</taxon>
    </lineage>
</organism>
<evidence type="ECO:0000256" key="3">
    <source>
        <dbReference type="ARBA" id="ARBA00012954"/>
    </source>
</evidence>
<dbReference type="Pfam" id="PF01501">
    <property type="entry name" value="Glyco_transf_8"/>
    <property type="match status" value="1"/>
</dbReference>
<keyword evidence="4" id="KW-0328">Glycosyltransferase</keyword>
<dbReference type="Proteomes" id="UP000824890">
    <property type="component" value="Unassembled WGS sequence"/>
</dbReference>
<keyword evidence="7" id="KW-0520">NAD</keyword>
<evidence type="ECO:0000256" key="2">
    <source>
        <dbReference type="ARBA" id="ARBA00006601"/>
    </source>
</evidence>
<gene>
    <name evidence="11" type="ORF">HID58_004409</name>
</gene>
<dbReference type="PIRSF" id="PIRSF500133">
    <property type="entry name" value="UDPglc_DH_euk"/>
    <property type="match status" value="1"/>
</dbReference>
<feature type="transmembrane region" description="Helical" evidence="9">
    <location>
        <begin position="749"/>
        <end position="772"/>
    </location>
</feature>
<dbReference type="EMBL" id="JAGKQM010000002">
    <property type="protein sequence ID" value="KAH0936948.1"/>
    <property type="molecule type" value="Genomic_DNA"/>
</dbReference>
<comment type="similarity">
    <text evidence="2">Belongs to the UDP-glucose/GDP-mannose dehydrogenase family.</text>
</comment>
<dbReference type="InterPro" id="IPR028356">
    <property type="entry name" value="UDPglc_DH_euk"/>
</dbReference>
<dbReference type="InterPro" id="IPR002495">
    <property type="entry name" value="Glyco_trans_8"/>
</dbReference>
<keyword evidence="9" id="KW-0812">Transmembrane</keyword>
<comment type="pathway">
    <text evidence="1">Nucleotide-sugar biosynthesis; UDP-alpha-D-glucuronate biosynthesis; UDP-alpha-D-glucuronate from UDP-alpha-D-glucose: step 1/1.</text>
</comment>
<dbReference type="PANTHER" id="PTHR11374">
    <property type="entry name" value="UDP-GLUCOSE DEHYDROGENASE/UDP-MANNAC DEHYDROGENASE"/>
    <property type="match status" value="1"/>
</dbReference>
<dbReference type="PIRSF" id="PIRSF000124">
    <property type="entry name" value="UDPglc_GDPman_dh"/>
    <property type="match status" value="1"/>
</dbReference>
<feature type="region of interest" description="Disordered" evidence="8">
    <location>
        <begin position="546"/>
        <end position="571"/>
    </location>
</feature>
<dbReference type="InterPro" id="IPR001732">
    <property type="entry name" value="UDP-Glc/GDP-Man_DH_N"/>
</dbReference>
<keyword evidence="12" id="KW-1185">Reference proteome</keyword>
<dbReference type="PANTHER" id="PTHR11374:SF60">
    <property type="entry name" value="UDP-GLUCOSE 6-DEHYDROGENASE 3"/>
    <property type="match status" value="1"/>
</dbReference>
<keyword evidence="5" id="KW-0808">Transferase</keyword>
<name>A0ABQ8E688_BRANA</name>
<feature type="compositionally biased region" description="Basic and acidic residues" evidence="8">
    <location>
        <begin position="555"/>
        <end position="571"/>
    </location>
</feature>
<evidence type="ECO:0000256" key="8">
    <source>
        <dbReference type="SAM" id="MobiDB-lite"/>
    </source>
</evidence>
<dbReference type="EC" id="1.1.1.22" evidence="3"/>
<dbReference type="Pfam" id="PF00984">
    <property type="entry name" value="UDPG_MGDP_dh"/>
    <property type="match status" value="1"/>
</dbReference>
<feature type="domain" description="UDP-glucose/GDP-mannose dehydrogenase C-terminal" evidence="10">
    <location>
        <begin position="377"/>
        <end position="501"/>
    </location>
</feature>
<dbReference type="SMART" id="SM00984">
    <property type="entry name" value="UDPG_MGDP_dh_C"/>
    <property type="match status" value="1"/>
</dbReference>
<dbReference type="InterPro" id="IPR014027">
    <property type="entry name" value="UDP-Glc/GDP-Man_DH_C"/>
</dbReference>
<evidence type="ECO:0000256" key="9">
    <source>
        <dbReference type="SAM" id="Phobius"/>
    </source>
</evidence>
<evidence type="ECO:0000256" key="5">
    <source>
        <dbReference type="ARBA" id="ARBA00022679"/>
    </source>
</evidence>
<keyword evidence="9" id="KW-0472">Membrane</keyword>
<dbReference type="InterPro" id="IPR014026">
    <property type="entry name" value="UDP-Glc/GDP-Man_DH_dimer"/>
</dbReference>
<dbReference type="Gene3D" id="3.40.50.720">
    <property type="entry name" value="NAD(P)-binding Rossmann-like Domain"/>
    <property type="match status" value="2"/>
</dbReference>
<dbReference type="SUPFAM" id="SSF52413">
    <property type="entry name" value="UDP-glucose/GDP-mannose dehydrogenase C-terminal domain"/>
    <property type="match status" value="1"/>
</dbReference>
<sequence>MYISDFTNISGRTPEACTKFLLSVENFVHSRSIRVGDPQKIHILQAKKKMVKICCIGAGYVGGPTMAVIALKCPSVEVAVVDISVPRITAWNSDQLPIYEPGLDDVVKQCRGKNLFFSTDVEKHVREADIVFVSVNTPTKTRGLGAGKAADLTYWESAARMIADVSVSDKIVVEKSTVPVKTAEAIEKILTHNSKGIKFQILSNPEFLAEGTAIEDLFKPDRVLIGGRETPEGFAAVKALKDIYSQWVPEERILTTNLWSAELSKLAANAFLAQRISSVNAMSALCEATGANVTEVSYAVGKDSRIGPKFLNSSVGFGGSCFQKDILNLVYICECNGLPEVAEYWKQVIKINDYQKTRFVNRIVSSMFNTVSNKKIAVLGFAFKKDTGDTRETPAIDVCKGLIGDKARISIYDPQVTEEQIQRDLTMNKFDWDHPLHLQPMSPTTVKQVSVAWDAYAATKDAHGICILTEWDEFKKLDYEKIFENMQKPAFVFDGRNVVDAEKLRKIGPSGFLRHKKVSKAAEIECGFVSSDQKLEEEKVSRCETSNEPASFLGDENKFDQQKRRRAGESESRVLRNEQILVEEDISSDEESASFLGLKCELESGDTVFVTECDKRNVEHLLITRKQSNDEGLGLLSAVPFTVGVKTAQDVILRQTHLNSRIQFRFKAISQRRRWRESQIRIWWSENTNAAVYEKTTKNKDKEPNRDGMQLHVSPSMRSITISSSSNEFTTSDLMKIKLAARHISYRTLFHTILILAFLLPFVFILTALVTLEGANKCSSIDCLGRRLGPRLLGRVDDSERLARDFYTILNEASTQEIPHGLKLPDSFRHLVSDIKNNHYDAKTFALVLRAMMEKFEQDIRESKFAELTNKHFAASSIPKGIHCLSLKLTDEYSSNAHARRQLPSPELLPLLLNNSYHHFILSTDNILAASVVVSSAVQSSSNPEKIVFHIITDKKTYAGMHSWFALNSVAPAIVEVKGVHQFDWLTKENVPVLEAAESHNGVRNYYHGNHVAGANLTETTPRRFASKLQSRSPKYISLLNHLRIYIPELFPNLDKVVFLDDDIVVQRDLAPLWDLDLGGKVNAAVETCRGEDEWVMSKRLRNYFNFSHPLIAKHLDPEECAWAYGMNVFDLKAWRKTNIRETYHSWLRENLRLNLAMWKLGTLPPALIAFKGHVHVIDSSWHMLGLGYQNKTNIENVRKAAVIHYNGQSKPWLEIGFEHLRPFWTKYVNYSNDFIRNCHILEYQ</sequence>
<accession>A0ABQ8E688</accession>
<evidence type="ECO:0000256" key="4">
    <source>
        <dbReference type="ARBA" id="ARBA00022676"/>
    </source>
</evidence>
<evidence type="ECO:0000256" key="7">
    <source>
        <dbReference type="ARBA" id="ARBA00023027"/>
    </source>
</evidence>
<evidence type="ECO:0000256" key="1">
    <source>
        <dbReference type="ARBA" id="ARBA00004701"/>
    </source>
</evidence>
<dbReference type="SUPFAM" id="SSF48179">
    <property type="entry name" value="6-phosphogluconate dehydrogenase C-terminal domain-like"/>
    <property type="match status" value="1"/>
</dbReference>
<proteinExistence type="inferred from homology"/>
<evidence type="ECO:0000313" key="11">
    <source>
        <dbReference type="EMBL" id="KAH0936948.1"/>
    </source>
</evidence>
<dbReference type="InterPro" id="IPR036291">
    <property type="entry name" value="NAD(P)-bd_dom_sf"/>
</dbReference>
<keyword evidence="9" id="KW-1133">Transmembrane helix</keyword>
<dbReference type="NCBIfam" id="TIGR03026">
    <property type="entry name" value="NDP-sugDHase"/>
    <property type="match status" value="1"/>
</dbReference>
<keyword evidence="6" id="KW-0560">Oxidoreductase</keyword>
<evidence type="ECO:0000313" key="12">
    <source>
        <dbReference type="Proteomes" id="UP000824890"/>
    </source>
</evidence>
<dbReference type="Gene3D" id="3.90.550.10">
    <property type="entry name" value="Spore Coat Polysaccharide Biosynthesis Protein SpsA, Chain A"/>
    <property type="match status" value="1"/>
</dbReference>
<dbReference type="CDD" id="cd06429">
    <property type="entry name" value="GT8_like_1"/>
    <property type="match status" value="1"/>
</dbReference>
<protein>
    <recommendedName>
        <fullName evidence="3">UDP-glucose 6-dehydrogenase</fullName>
        <ecNumber evidence="3">1.1.1.22</ecNumber>
    </recommendedName>
</protein>
<dbReference type="Gene3D" id="1.20.5.100">
    <property type="entry name" value="Cytochrome c1, transmembrane anchor, C-terminal"/>
    <property type="match status" value="1"/>
</dbReference>
<comment type="caution">
    <text evidence="11">The sequence shown here is derived from an EMBL/GenBank/DDBJ whole genome shotgun (WGS) entry which is preliminary data.</text>
</comment>